<feature type="compositionally biased region" description="Basic and acidic residues" evidence="9">
    <location>
        <begin position="509"/>
        <end position="518"/>
    </location>
</feature>
<gene>
    <name evidence="13" type="ORF">WJX84_004661</name>
</gene>
<organism evidence="13 14">
    <name type="scientific">Apatococcus fuscideae</name>
    <dbReference type="NCBI Taxonomy" id="2026836"/>
    <lineage>
        <taxon>Eukaryota</taxon>
        <taxon>Viridiplantae</taxon>
        <taxon>Chlorophyta</taxon>
        <taxon>core chlorophytes</taxon>
        <taxon>Trebouxiophyceae</taxon>
        <taxon>Chlorellales</taxon>
        <taxon>Chlorellaceae</taxon>
        <taxon>Apatococcus</taxon>
    </lineage>
</organism>
<dbReference type="Gene3D" id="1.10.510.10">
    <property type="entry name" value="Transferase(Phosphotransferase) domain 1"/>
    <property type="match status" value="1"/>
</dbReference>
<dbReference type="EMBL" id="JALJOV010000344">
    <property type="protein sequence ID" value="KAK9864511.1"/>
    <property type="molecule type" value="Genomic_DNA"/>
</dbReference>
<dbReference type="Proteomes" id="UP001485043">
    <property type="component" value="Unassembled WGS sequence"/>
</dbReference>
<name>A0AAW1T7J4_9CHLO</name>
<evidence type="ECO:0000313" key="14">
    <source>
        <dbReference type="Proteomes" id="UP001485043"/>
    </source>
</evidence>
<feature type="chain" id="PRO_5043519893" description="guanylate cyclase" evidence="10">
    <location>
        <begin position="26"/>
        <end position="1278"/>
    </location>
</feature>
<dbReference type="SUPFAM" id="SSF55073">
    <property type="entry name" value="Nucleotide cyclase"/>
    <property type="match status" value="1"/>
</dbReference>
<dbReference type="Gene3D" id="3.30.70.1230">
    <property type="entry name" value="Nucleotide cyclase"/>
    <property type="match status" value="1"/>
</dbReference>
<keyword evidence="3" id="KW-0812">Transmembrane</keyword>
<dbReference type="SUPFAM" id="SSF56112">
    <property type="entry name" value="Protein kinase-like (PK-like)"/>
    <property type="match status" value="1"/>
</dbReference>
<dbReference type="InterPro" id="IPR050401">
    <property type="entry name" value="Cyclic_nucleotide_synthase"/>
</dbReference>
<dbReference type="Pfam" id="PF12974">
    <property type="entry name" value="Phosphonate-bd"/>
    <property type="match status" value="1"/>
</dbReference>
<evidence type="ECO:0000256" key="5">
    <source>
        <dbReference type="ARBA" id="ARBA00022989"/>
    </source>
</evidence>
<evidence type="ECO:0000256" key="3">
    <source>
        <dbReference type="ARBA" id="ARBA00022692"/>
    </source>
</evidence>
<keyword evidence="4" id="KW-0547">Nucleotide-binding</keyword>
<feature type="region of interest" description="Disordered" evidence="9">
    <location>
        <begin position="480"/>
        <end position="533"/>
    </location>
</feature>
<keyword evidence="5" id="KW-1133">Transmembrane helix</keyword>
<dbReference type="PANTHER" id="PTHR11920:SF335">
    <property type="entry name" value="GUANYLATE CYCLASE"/>
    <property type="match status" value="1"/>
</dbReference>
<dbReference type="GO" id="GO:0004672">
    <property type="term" value="F:protein kinase activity"/>
    <property type="evidence" value="ECO:0007669"/>
    <property type="project" value="InterPro"/>
</dbReference>
<evidence type="ECO:0000256" key="1">
    <source>
        <dbReference type="ARBA" id="ARBA00004167"/>
    </source>
</evidence>
<reference evidence="13 14" key="1">
    <citation type="journal article" date="2024" name="Nat. Commun.">
        <title>Phylogenomics reveals the evolutionary origins of lichenization in chlorophyte algae.</title>
        <authorList>
            <person name="Puginier C."/>
            <person name="Libourel C."/>
            <person name="Otte J."/>
            <person name="Skaloud P."/>
            <person name="Haon M."/>
            <person name="Grisel S."/>
            <person name="Petersen M."/>
            <person name="Berrin J.G."/>
            <person name="Delaux P.M."/>
            <person name="Dal Grande F."/>
            <person name="Keller J."/>
        </authorList>
    </citation>
    <scope>NUCLEOTIDE SEQUENCE [LARGE SCALE GENOMIC DNA]</scope>
    <source>
        <strain evidence="13 14">SAG 2523</strain>
    </source>
</reference>
<evidence type="ECO:0000259" key="11">
    <source>
        <dbReference type="PROSITE" id="PS50011"/>
    </source>
</evidence>
<dbReference type="GO" id="GO:0005886">
    <property type="term" value="C:plasma membrane"/>
    <property type="evidence" value="ECO:0007669"/>
    <property type="project" value="TreeGrafter"/>
</dbReference>
<feature type="domain" description="Protein kinase" evidence="11">
    <location>
        <begin position="586"/>
        <end position="861"/>
    </location>
</feature>
<keyword evidence="14" id="KW-1185">Reference proteome</keyword>
<evidence type="ECO:0000256" key="8">
    <source>
        <dbReference type="ARBA" id="ARBA00023293"/>
    </source>
</evidence>
<dbReference type="GO" id="GO:0004383">
    <property type="term" value="F:guanylate cyclase activity"/>
    <property type="evidence" value="ECO:0007669"/>
    <property type="project" value="UniProtKB-EC"/>
</dbReference>
<dbReference type="PROSITE" id="PS50011">
    <property type="entry name" value="PROTEIN_KINASE_DOM"/>
    <property type="match status" value="1"/>
</dbReference>
<evidence type="ECO:0000256" key="6">
    <source>
        <dbReference type="ARBA" id="ARBA00023136"/>
    </source>
</evidence>
<feature type="signal peptide" evidence="10">
    <location>
        <begin position="1"/>
        <end position="25"/>
    </location>
</feature>
<dbReference type="AlphaFoldDB" id="A0AAW1T7J4"/>
<protein>
    <recommendedName>
        <fullName evidence="2">guanylate cyclase</fullName>
        <ecNumber evidence="2">4.6.1.2</ecNumber>
    </recommendedName>
</protein>
<dbReference type="GO" id="GO:0007168">
    <property type="term" value="P:receptor guanylyl cyclase signaling pathway"/>
    <property type="evidence" value="ECO:0007669"/>
    <property type="project" value="TreeGrafter"/>
</dbReference>
<dbReference type="CDD" id="cd07302">
    <property type="entry name" value="CHD"/>
    <property type="match status" value="1"/>
</dbReference>
<dbReference type="EC" id="4.6.1.2" evidence="2"/>
<comment type="caution">
    <text evidence="13">The sequence shown here is derived from an EMBL/GenBank/DDBJ whole genome shotgun (WGS) entry which is preliminary data.</text>
</comment>
<keyword evidence="8" id="KW-0141">cGMP biosynthesis</keyword>
<comment type="subcellular location">
    <subcellularLocation>
        <location evidence="1">Membrane</location>
        <topology evidence="1">Single-pass membrane protein</topology>
    </subcellularLocation>
</comment>
<dbReference type="FunFam" id="3.30.70.1230:FF:000030">
    <property type="entry name" value="Si:ch211-215j19.12"/>
    <property type="match status" value="1"/>
</dbReference>
<evidence type="ECO:0000256" key="10">
    <source>
        <dbReference type="SAM" id="SignalP"/>
    </source>
</evidence>
<sequence length="1278" mass="139903">MHSPLQGALRLYAAVLGACIWSALAQESNCTLRVIINTAPPFILNGVASNSSFEPTFNDYLNDELQEELNCTFVTITTFSQTEAYQAVSNGSVDFVLTNSGTHACLTDRSLVAPVASVVNLRRGVETSEFGAVIFALSSRENITDLRSLIGSKVVMGNPDTIGGCQMQWAEFQKAGLSLFAIIRQAIFVQGYQYQTQVLLDGHADAAFARPELLDFELQMNPQVTPSTFKILNQYPSTPAYPLPTSTQLMPEMCLDALNHVPFQTRKKVSTALLGIDAADKVAQQGSYSTWTTPNTYMPVHELQVAIGYWHDGSCALTQGPSLDVDVVGYDLITCPPGMIILGSIVLLLLAFQIPRWLLTPPVTLIPFQQLGLDGSPTMLGKGPTGRVLQGTYRGMAVAVKRLTPPQEGTQSIFDSLHSTYTEAEEDSLLIGSGMYSLPFPRPSMTLNLMQWPSQLLDSVIHRPPKEAYPMDVSFAAPPSTEATLQRPVPPKRFQSPFAQAGAMSAAGQDERSPRESITEPTSPPGSTHPLVRGSLSLQSRASRSLSLDNVTQPLRPDASPSHQYSNSSVSLVSPFSQAADLPNPFATASEPDLPTFSAVHPSAGTATTVPLQARASVAKGWSRWYRPGMHRWLQLRQQWTQLTALRDIAGMMGMRHPNILPVLGASIEPATQAVCMVMTYMEKNTLSDLLHNETVEFDLEAILKIAQEVAAAMSFVHQAKPALIYMSLTPSALLMDRNNCLYLADFPVWSGRRKLSGQRASITTASPPELIQQHQPTAACDVYSFAMVLYEVLFRVEPFAKDSCEVVMEKLRTSKRHRPMIFEPVDKSLVPLVELMKDCWDEEPSCRPSFIQIEERLATIAVDVSQELEDAKLTRNRKETALLDQMLPPQVAQALQEGRSVAPEFYECVTIFFSDIVGFTAISGILQPHEIMNLLDRLYRKFDDLTAKYGLFKVETIGDSYLVVGNLRQVQPDHAARIARFALDAVQTANNIDVHEDDPSMGRLSIRAGFHSGEVVASVVGNLNPRYCLFGDTVNMASRMESSSEPNRIQMSRVAAELVVKQDPKLKAHVIKRPGNQDIKGKGLMRTYWLCSQNQTKARLAVNVGRAALRWKSVASSTTSGSMTDQPSQASFIGARHASCTEMHRPVQRASSTLGRQTARSNSGGRPGALAVELHRRPERTSSISFASEAGIPPQGSMDVLAAIARWNNIAEAEAQPTLSSNSSGLPSPNEQTIPAEDEAAHLQSEETDHSGDWLDEDFRTGLGHTFLTSLGLNVTS</sequence>
<keyword evidence="6" id="KW-0472">Membrane</keyword>
<evidence type="ECO:0000256" key="4">
    <source>
        <dbReference type="ARBA" id="ARBA00022741"/>
    </source>
</evidence>
<dbReference type="SUPFAM" id="SSF53850">
    <property type="entry name" value="Periplasmic binding protein-like II"/>
    <property type="match status" value="1"/>
</dbReference>
<accession>A0AAW1T7J4</accession>
<dbReference type="InterPro" id="IPR001054">
    <property type="entry name" value="A/G_cyclase"/>
</dbReference>
<feature type="domain" description="Guanylate cyclase" evidence="12">
    <location>
        <begin position="911"/>
        <end position="1042"/>
    </location>
</feature>
<feature type="compositionally biased region" description="Polar residues" evidence="9">
    <location>
        <begin position="1150"/>
        <end position="1165"/>
    </location>
</feature>
<evidence type="ECO:0000256" key="2">
    <source>
        <dbReference type="ARBA" id="ARBA00012202"/>
    </source>
</evidence>
<dbReference type="GO" id="GO:0005524">
    <property type="term" value="F:ATP binding"/>
    <property type="evidence" value="ECO:0007669"/>
    <property type="project" value="InterPro"/>
</dbReference>
<keyword evidence="10" id="KW-0732">Signal</keyword>
<dbReference type="InterPro" id="IPR029787">
    <property type="entry name" value="Nucleotide_cyclase"/>
</dbReference>
<evidence type="ECO:0000256" key="9">
    <source>
        <dbReference type="SAM" id="MobiDB-lite"/>
    </source>
</evidence>
<dbReference type="InterPro" id="IPR000719">
    <property type="entry name" value="Prot_kinase_dom"/>
</dbReference>
<dbReference type="GO" id="GO:0001653">
    <property type="term" value="F:peptide receptor activity"/>
    <property type="evidence" value="ECO:0007669"/>
    <property type="project" value="TreeGrafter"/>
</dbReference>
<dbReference type="GO" id="GO:0004016">
    <property type="term" value="F:adenylate cyclase activity"/>
    <property type="evidence" value="ECO:0007669"/>
    <property type="project" value="TreeGrafter"/>
</dbReference>
<evidence type="ECO:0000256" key="7">
    <source>
        <dbReference type="ARBA" id="ARBA00023239"/>
    </source>
</evidence>
<dbReference type="Gene3D" id="3.40.190.10">
    <property type="entry name" value="Periplasmic binding protein-like II"/>
    <property type="match status" value="2"/>
</dbReference>
<dbReference type="PANTHER" id="PTHR11920">
    <property type="entry name" value="GUANYLYL CYCLASE"/>
    <property type="match status" value="1"/>
</dbReference>
<keyword evidence="7" id="KW-0456">Lyase</keyword>
<proteinExistence type="predicted"/>
<dbReference type="InterPro" id="IPR001245">
    <property type="entry name" value="Ser-Thr/Tyr_kinase_cat_dom"/>
</dbReference>
<dbReference type="PROSITE" id="PS50125">
    <property type="entry name" value="GUANYLATE_CYCLASE_2"/>
    <property type="match status" value="1"/>
</dbReference>
<dbReference type="GO" id="GO:0035556">
    <property type="term" value="P:intracellular signal transduction"/>
    <property type="evidence" value="ECO:0007669"/>
    <property type="project" value="InterPro"/>
</dbReference>
<dbReference type="Pfam" id="PF07714">
    <property type="entry name" value="PK_Tyr_Ser-Thr"/>
    <property type="match status" value="1"/>
</dbReference>
<evidence type="ECO:0000313" key="13">
    <source>
        <dbReference type="EMBL" id="KAK9864511.1"/>
    </source>
</evidence>
<feature type="region of interest" description="Disordered" evidence="9">
    <location>
        <begin position="1148"/>
        <end position="1169"/>
    </location>
</feature>
<dbReference type="Pfam" id="PF00211">
    <property type="entry name" value="Guanylate_cyc"/>
    <property type="match status" value="1"/>
</dbReference>
<evidence type="ECO:0000259" key="12">
    <source>
        <dbReference type="PROSITE" id="PS50125"/>
    </source>
</evidence>
<dbReference type="InterPro" id="IPR011009">
    <property type="entry name" value="Kinase-like_dom_sf"/>
</dbReference>
<dbReference type="SMART" id="SM00044">
    <property type="entry name" value="CYCc"/>
    <property type="match status" value="1"/>
</dbReference>